<proteinExistence type="predicted"/>
<keyword evidence="6" id="KW-1185">Reference proteome</keyword>
<dbReference type="GO" id="GO:0043565">
    <property type="term" value="F:sequence-specific DNA binding"/>
    <property type="evidence" value="ECO:0007669"/>
    <property type="project" value="InterPro"/>
</dbReference>
<protein>
    <submittedName>
        <fullName evidence="5">AraC family transcriptional regulator</fullName>
    </submittedName>
</protein>
<dbReference type="Gene3D" id="1.10.10.60">
    <property type="entry name" value="Homeodomain-like"/>
    <property type="match status" value="1"/>
</dbReference>
<comment type="caution">
    <text evidence="5">The sequence shown here is derived from an EMBL/GenBank/DDBJ whole genome shotgun (WGS) entry which is preliminary data.</text>
</comment>
<evidence type="ECO:0000313" key="6">
    <source>
        <dbReference type="Proteomes" id="UP000294850"/>
    </source>
</evidence>
<dbReference type="PANTHER" id="PTHR43280">
    <property type="entry name" value="ARAC-FAMILY TRANSCRIPTIONAL REGULATOR"/>
    <property type="match status" value="1"/>
</dbReference>
<keyword evidence="3" id="KW-0804">Transcription</keyword>
<name>A0A4R5DHQ5_9BACT</name>
<dbReference type="GO" id="GO:0003700">
    <property type="term" value="F:DNA-binding transcription factor activity"/>
    <property type="evidence" value="ECO:0007669"/>
    <property type="project" value="InterPro"/>
</dbReference>
<dbReference type="InterPro" id="IPR009057">
    <property type="entry name" value="Homeodomain-like_sf"/>
</dbReference>
<dbReference type="SMART" id="SM00342">
    <property type="entry name" value="HTH_ARAC"/>
    <property type="match status" value="1"/>
</dbReference>
<dbReference type="InterPro" id="IPR018060">
    <property type="entry name" value="HTH_AraC"/>
</dbReference>
<sequence>MIKAKSQQEVFGDKLPNVGSKFNIYECDDFRARPVPYSRRDFYKITLQFGTSRLEYADKGILIDKPALLFTNPRIPYFWEPISEEQKGYFVLFTEEFYQETNADAALEHSPLFRLGSDPVYYIDPDQIIYIKQIFQTMYKEFNSDYVHKFDLLRNHLNVLMHEALKMQPLTTYFEHQNAATRIASLFMELLDRQFPVDPQRPLTLRTPNQYADLLSIHVNHLNRAVRDATGKTTTEHLNDRIIAEARALLLNTDWNVAEISYSLGYEYPTYFNNFFKKRTGTNPTTVREEHALTTNVTT</sequence>
<keyword evidence="2" id="KW-0238">DNA-binding</keyword>
<organism evidence="5 6">
    <name type="scientific">Dyadobacter psychrotolerans</name>
    <dbReference type="NCBI Taxonomy" id="2541721"/>
    <lineage>
        <taxon>Bacteria</taxon>
        <taxon>Pseudomonadati</taxon>
        <taxon>Bacteroidota</taxon>
        <taxon>Cytophagia</taxon>
        <taxon>Cytophagales</taxon>
        <taxon>Spirosomataceae</taxon>
        <taxon>Dyadobacter</taxon>
    </lineage>
</organism>
<dbReference type="PROSITE" id="PS01124">
    <property type="entry name" value="HTH_ARAC_FAMILY_2"/>
    <property type="match status" value="1"/>
</dbReference>
<evidence type="ECO:0000313" key="5">
    <source>
        <dbReference type="EMBL" id="TDE13389.1"/>
    </source>
</evidence>
<dbReference type="OrthoDB" id="629929at2"/>
<dbReference type="PANTHER" id="PTHR43280:SF32">
    <property type="entry name" value="TRANSCRIPTIONAL REGULATORY PROTEIN"/>
    <property type="match status" value="1"/>
</dbReference>
<evidence type="ECO:0000256" key="2">
    <source>
        <dbReference type="ARBA" id="ARBA00023125"/>
    </source>
</evidence>
<dbReference type="RefSeq" id="WP_131960111.1">
    <property type="nucleotide sequence ID" value="NZ_SMFL01000007.1"/>
</dbReference>
<accession>A0A4R5DHQ5</accession>
<evidence type="ECO:0000256" key="1">
    <source>
        <dbReference type="ARBA" id="ARBA00023015"/>
    </source>
</evidence>
<gene>
    <name evidence="5" type="ORF">E0F88_20365</name>
</gene>
<dbReference type="Pfam" id="PF12833">
    <property type="entry name" value="HTH_18"/>
    <property type="match status" value="1"/>
</dbReference>
<dbReference type="Proteomes" id="UP000294850">
    <property type="component" value="Unassembled WGS sequence"/>
</dbReference>
<dbReference type="SUPFAM" id="SSF46689">
    <property type="entry name" value="Homeodomain-like"/>
    <property type="match status" value="1"/>
</dbReference>
<keyword evidence="1" id="KW-0805">Transcription regulation</keyword>
<dbReference type="EMBL" id="SMFL01000007">
    <property type="protein sequence ID" value="TDE13389.1"/>
    <property type="molecule type" value="Genomic_DNA"/>
</dbReference>
<feature type="domain" description="HTH araC/xylS-type" evidence="4">
    <location>
        <begin position="181"/>
        <end position="290"/>
    </location>
</feature>
<reference evidence="5 6" key="1">
    <citation type="submission" date="2019-03" db="EMBL/GenBank/DDBJ databases">
        <title>Dyadobacter AR-3-6 sp. nov., isolated from arctic soil.</title>
        <authorList>
            <person name="Chaudhary D.K."/>
        </authorList>
    </citation>
    <scope>NUCLEOTIDE SEQUENCE [LARGE SCALE GENOMIC DNA]</scope>
    <source>
        <strain evidence="5 6">AR-3-6</strain>
    </source>
</reference>
<evidence type="ECO:0000256" key="3">
    <source>
        <dbReference type="ARBA" id="ARBA00023163"/>
    </source>
</evidence>
<dbReference type="AlphaFoldDB" id="A0A4R5DHQ5"/>
<evidence type="ECO:0000259" key="4">
    <source>
        <dbReference type="PROSITE" id="PS01124"/>
    </source>
</evidence>